<keyword evidence="4" id="KW-0808">Transferase</keyword>
<dbReference type="PANTHER" id="PTHR24421">
    <property type="entry name" value="NITRATE/NITRITE SENSOR PROTEIN NARX-RELATED"/>
    <property type="match status" value="1"/>
</dbReference>
<evidence type="ECO:0000259" key="10">
    <source>
        <dbReference type="SMART" id="SM00387"/>
    </source>
</evidence>
<feature type="transmembrane region" description="Helical" evidence="9">
    <location>
        <begin position="152"/>
        <end position="173"/>
    </location>
</feature>
<proteinExistence type="predicted"/>
<dbReference type="SUPFAM" id="SSF55874">
    <property type="entry name" value="ATPase domain of HSP90 chaperone/DNA topoisomerase II/histidine kinase"/>
    <property type="match status" value="1"/>
</dbReference>
<gene>
    <name evidence="11" type="ORF">NBG84_34110</name>
</gene>
<evidence type="ECO:0000256" key="6">
    <source>
        <dbReference type="ARBA" id="ARBA00022777"/>
    </source>
</evidence>
<keyword evidence="5" id="KW-0547">Nucleotide-binding</keyword>
<dbReference type="SMART" id="SM00387">
    <property type="entry name" value="HATPase_c"/>
    <property type="match status" value="1"/>
</dbReference>
<protein>
    <recommendedName>
        <fullName evidence="2">histidine kinase</fullName>
        <ecNumber evidence="2">2.7.13.3</ecNumber>
    </recommendedName>
</protein>
<dbReference type="PANTHER" id="PTHR24421:SF10">
    <property type="entry name" value="NITRATE_NITRITE SENSOR PROTEIN NARQ"/>
    <property type="match status" value="1"/>
</dbReference>
<keyword evidence="6 11" id="KW-0418">Kinase</keyword>
<dbReference type="Pfam" id="PF02518">
    <property type="entry name" value="HATPase_c"/>
    <property type="match status" value="1"/>
</dbReference>
<dbReference type="CDD" id="cd16917">
    <property type="entry name" value="HATPase_UhpB-NarQ-NarX-like"/>
    <property type="match status" value="1"/>
</dbReference>
<evidence type="ECO:0000256" key="4">
    <source>
        <dbReference type="ARBA" id="ARBA00022679"/>
    </source>
</evidence>
<dbReference type="Proteomes" id="UP001431429">
    <property type="component" value="Unassembled WGS sequence"/>
</dbReference>
<keyword evidence="9" id="KW-0472">Membrane</keyword>
<dbReference type="RefSeq" id="WP_250923555.1">
    <property type="nucleotide sequence ID" value="NZ_JAMQAW010000066.1"/>
</dbReference>
<dbReference type="Gene3D" id="1.20.5.1930">
    <property type="match status" value="1"/>
</dbReference>
<evidence type="ECO:0000256" key="7">
    <source>
        <dbReference type="ARBA" id="ARBA00022840"/>
    </source>
</evidence>
<dbReference type="Pfam" id="PF07730">
    <property type="entry name" value="HisKA_3"/>
    <property type="match status" value="1"/>
</dbReference>
<keyword evidence="9" id="KW-1133">Transmembrane helix</keyword>
<feature type="domain" description="Histidine kinase/HSP90-like ATPase" evidence="10">
    <location>
        <begin position="304"/>
        <end position="394"/>
    </location>
</feature>
<dbReference type="EMBL" id="JAMQAW010000066">
    <property type="protein sequence ID" value="MCM2393253.1"/>
    <property type="molecule type" value="Genomic_DNA"/>
</dbReference>
<dbReference type="Gene3D" id="3.30.565.10">
    <property type="entry name" value="Histidine kinase-like ATPase, C-terminal domain"/>
    <property type="match status" value="1"/>
</dbReference>
<accession>A0ABT0UXF5</accession>
<evidence type="ECO:0000256" key="8">
    <source>
        <dbReference type="ARBA" id="ARBA00023012"/>
    </source>
</evidence>
<evidence type="ECO:0000313" key="12">
    <source>
        <dbReference type="Proteomes" id="UP001431429"/>
    </source>
</evidence>
<dbReference type="InterPro" id="IPR050482">
    <property type="entry name" value="Sensor_HK_TwoCompSys"/>
</dbReference>
<keyword evidence="8" id="KW-0902">Two-component regulatory system</keyword>
<evidence type="ECO:0000256" key="1">
    <source>
        <dbReference type="ARBA" id="ARBA00000085"/>
    </source>
</evidence>
<keyword evidence="12" id="KW-1185">Reference proteome</keyword>
<dbReference type="InterPro" id="IPR003594">
    <property type="entry name" value="HATPase_dom"/>
</dbReference>
<sequence>MSDSPRATRPWRIPPAAARALAWCGAIAYPILLYVAVLNEHEPTGVRLFPPTVLAVLTLPLLRRRPLPTLTLILAGSFATTLMAASKLAAVYPFGGSGPAWQIGYLQALVTDLAVGWIAATQRRRTALVAAVSALAVQIAAVGYYRTGSDDFVSGVVLLALLLALAWMTGYLVQERRAHAETVRAQAAVQAVTAERLRIARELHDTVAHSMGVIAIQAGTGRRVIDAQPGEARNALAVIESTSRDTLAGLRRMLGTLRQAEPDGAPQAPAPVLADVDRLVATIEDGGVRVAVEWLGVRRPLPADVELSAYRIVQEGITNVVRHAGTDECQVIIDYQEDQLSIEITDEGLGPGAAGTGYGITGMRERATLLHGQFTAGPRPEGGFRVAARLPVTAGTR</sequence>
<feature type="transmembrane region" description="Helical" evidence="9">
    <location>
        <begin position="69"/>
        <end position="94"/>
    </location>
</feature>
<keyword evidence="3" id="KW-0597">Phosphoprotein</keyword>
<organism evidence="11 12">
    <name type="scientific">Streptomyces albipurpureus</name>
    <dbReference type="NCBI Taxonomy" id="2897419"/>
    <lineage>
        <taxon>Bacteria</taxon>
        <taxon>Bacillati</taxon>
        <taxon>Actinomycetota</taxon>
        <taxon>Actinomycetes</taxon>
        <taxon>Kitasatosporales</taxon>
        <taxon>Streptomycetaceae</taxon>
        <taxon>Streptomyces</taxon>
    </lineage>
</organism>
<evidence type="ECO:0000256" key="3">
    <source>
        <dbReference type="ARBA" id="ARBA00022553"/>
    </source>
</evidence>
<dbReference type="GO" id="GO:0016301">
    <property type="term" value="F:kinase activity"/>
    <property type="evidence" value="ECO:0007669"/>
    <property type="project" value="UniProtKB-KW"/>
</dbReference>
<dbReference type="InterPro" id="IPR036890">
    <property type="entry name" value="HATPase_C_sf"/>
</dbReference>
<feature type="transmembrane region" description="Helical" evidence="9">
    <location>
        <begin position="20"/>
        <end position="38"/>
    </location>
</feature>
<comment type="caution">
    <text evidence="11">The sequence shown here is derived from an EMBL/GenBank/DDBJ whole genome shotgun (WGS) entry which is preliminary data.</text>
</comment>
<evidence type="ECO:0000256" key="9">
    <source>
        <dbReference type="SAM" id="Phobius"/>
    </source>
</evidence>
<feature type="transmembrane region" description="Helical" evidence="9">
    <location>
        <begin position="44"/>
        <end position="62"/>
    </location>
</feature>
<evidence type="ECO:0000313" key="11">
    <source>
        <dbReference type="EMBL" id="MCM2393253.1"/>
    </source>
</evidence>
<dbReference type="EC" id="2.7.13.3" evidence="2"/>
<name>A0ABT0UXF5_9ACTN</name>
<dbReference type="InterPro" id="IPR011712">
    <property type="entry name" value="Sig_transdc_His_kin_sub3_dim/P"/>
</dbReference>
<evidence type="ECO:0000256" key="2">
    <source>
        <dbReference type="ARBA" id="ARBA00012438"/>
    </source>
</evidence>
<evidence type="ECO:0000256" key="5">
    <source>
        <dbReference type="ARBA" id="ARBA00022741"/>
    </source>
</evidence>
<reference evidence="11" key="1">
    <citation type="submission" date="2022-06" db="EMBL/GenBank/DDBJ databases">
        <title>Genome public.</title>
        <authorList>
            <person name="Sun Q."/>
        </authorList>
    </citation>
    <scope>NUCLEOTIDE SEQUENCE</scope>
    <source>
        <strain evidence="11">CWNU-1</strain>
    </source>
</reference>
<keyword evidence="9" id="KW-0812">Transmembrane</keyword>
<comment type="catalytic activity">
    <reaction evidence="1">
        <text>ATP + protein L-histidine = ADP + protein N-phospho-L-histidine.</text>
        <dbReference type="EC" id="2.7.13.3"/>
    </reaction>
</comment>
<feature type="transmembrane region" description="Helical" evidence="9">
    <location>
        <begin position="127"/>
        <end position="146"/>
    </location>
</feature>
<keyword evidence="7" id="KW-0067">ATP-binding</keyword>
<feature type="transmembrane region" description="Helical" evidence="9">
    <location>
        <begin position="100"/>
        <end position="120"/>
    </location>
</feature>